<evidence type="ECO:0000313" key="5">
    <source>
        <dbReference type="EMBL" id="KAA8830393.1"/>
    </source>
</evidence>
<keyword evidence="3" id="KW-0804">Transcription</keyword>
<name>A0A5M9ZSV3_9BIFI</name>
<dbReference type="SUPFAM" id="SSF53822">
    <property type="entry name" value="Periplasmic binding protein-like I"/>
    <property type="match status" value="1"/>
</dbReference>
<proteinExistence type="predicted"/>
<dbReference type="PANTHER" id="PTHR30146:SF155">
    <property type="entry name" value="ALANINE RACEMASE"/>
    <property type="match status" value="1"/>
</dbReference>
<keyword evidence="2" id="KW-0238">DNA-binding</keyword>
<protein>
    <submittedName>
        <fullName evidence="5">LacI family transcriptional regulator</fullName>
    </submittedName>
</protein>
<dbReference type="Proteomes" id="UP000412028">
    <property type="component" value="Unassembled WGS sequence"/>
</dbReference>
<dbReference type="GO" id="GO:0003700">
    <property type="term" value="F:DNA-binding transcription factor activity"/>
    <property type="evidence" value="ECO:0007669"/>
    <property type="project" value="TreeGrafter"/>
</dbReference>
<dbReference type="CDD" id="cd01392">
    <property type="entry name" value="HTH_LacI"/>
    <property type="match status" value="1"/>
</dbReference>
<reference evidence="5 6" key="1">
    <citation type="journal article" date="2019" name="Syst. Appl. Microbiol.">
        <title>Characterization of Bifidobacterium species in feaces of the Egyptian fruit bat: Description of B. vespertilionis sp. nov. and B. rousetti sp. nov.</title>
        <authorList>
            <person name="Modesto M."/>
            <person name="Satti M."/>
            <person name="Watanabe K."/>
            <person name="Puglisi E."/>
            <person name="Morelli L."/>
            <person name="Huang C.-H."/>
            <person name="Liou J.-S."/>
            <person name="Miyashita M."/>
            <person name="Tamura T."/>
            <person name="Saito S."/>
            <person name="Mori K."/>
            <person name="Huang L."/>
            <person name="Sciavilla P."/>
            <person name="Sandri C."/>
            <person name="Spiezio C."/>
            <person name="Vitali F."/>
            <person name="Cavalieri D."/>
            <person name="Perpetuini G."/>
            <person name="Tofalo R."/>
            <person name="Bonetti A."/>
            <person name="Arita M."/>
            <person name="Mattarelli P."/>
        </authorList>
    </citation>
    <scope>NUCLEOTIDE SEQUENCE [LARGE SCALE GENOMIC DNA]</scope>
    <source>
        <strain evidence="5 6">RST7</strain>
    </source>
</reference>
<dbReference type="InterPro" id="IPR046335">
    <property type="entry name" value="LacI/GalR-like_sensor"/>
</dbReference>
<evidence type="ECO:0000313" key="6">
    <source>
        <dbReference type="Proteomes" id="UP000412028"/>
    </source>
</evidence>
<dbReference type="AlphaFoldDB" id="A0A5M9ZSV3"/>
<dbReference type="InterPro" id="IPR010982">
    <property type="entry name" value="Lambda_DNA-bd_dom_sf"/>
</dbReference>
<accession>A0A5M9ZSV3</accession>
<sequence length="339" mass="37177">MGSYGRVTIRDVAKAAGVSPATVSRSLSQPGRVNAQTASHVRKVAKDLGYYAESVNVRDDDALKGTIMTVTPGLQLSVFTEFIYGMQTVCLSKDFCLITSITNDQSGMERAIIKRLEPHVDGLILPAPRLSNVSLHKASQIVPTVMINRVTEGIPSVVCDEHDAIDAAVQRLRELGHTSLTYLAGPKDSWQNGIRWQTLQSVCRAIGMRVRHTEPRSPIRKAELAVTFQEFLHTPTTAVITFNDGMAIQLMKYLAARNIDVPRQVSIISIDNDPESKRTNPPLSCISIPRYEMGAAAARLLIGRILHTTSDTPSPVIMNASFIERDSTGPARNPDDHRP</sequence>
<evidence type="ECO:0000259" key="4">
    <source>
        <dbReference type="PROSITE" id="PS50932"/>
    </source>
</evidence>
<evidence type="ECO:0000256" key="2">
    <source>
        <dbReference type="ARBA" id="ARBA00023125"/>
    </source>
</evidence>
<dbReference type="InterPro" id="IPR000843">
    <property type="entry name" value="HTH_LacI"/>
</dbReference>
<dbReference type="OrthoDB" id="3258243at2"/>
<organism evidence="5 6">
    <name type="scientific">Bifidobacterium tissieri</name>
    <dbReference type="NCBI Taxonomy" id="1630162"/>
    <lineage>
        <taxon>Bacteria</taxon>
        <taxon>Bacillati</taxon>
        <taxon>Actinomycetota</taxon>
        <taxon>Actinomycetes</taxon>
        <taxon>Bifidobacteriales</taxon>
        <taxon>Bifidobacteriaceae</taxon>
        <taxon>Bifidobacterium</taxon>
    </lineage>
</organism>
<dbReference type="Gene3D" id="1.10.260.40">
    <property type="entry name" value="lambda repressor-like DNA-binding domains"/>
    <property type="match status" value="1"/>
</dbReference>
<evidence type="ECO:0000256" key="1">
    <source>
        <dbReference type="ARBA" id="ARBA00023015"/>
    </source>
</evidence>
<dbReference type="CDD" id="cd06267">
    <property type="entry name" value="PBP1_LacI_sugar_binding-like"/>
    <property type="match status" value="1"/>
</dbReference>
<dbReference type="PROSITE" id="PS50932">
    <property type="entry name" value="HTH_LACI_2"/>
    <property type="match status" value="1"/>
</dbReference>
<comment type="caution">
    <text evidence="5">The sequence shown here is derived from an EMBL/GenBank/DDBJ whole genome shotgun (WGS) entry which is preliminary data.</text>
</comment>
<dbReference type="PANTHER" id="PTHR30146">
    <property type="entry name" value="LACI-RELATED TRANSCRIPTIONAL REPRESSOR"/>
    <property type="match status" value="1"/>
</dbReference>
<dbReference type="InterPro" id="IPR028082">
    <property type="entry name" value="Peripla_BP_I"/>
</dbReference>
<dbReference type="Gene3D" id="3.40.50.2300">
    <property type="match status" value="2"/>
</dbReference>
<feature type="domain" description="HTH lacI-type" evidence="4">
    <location>
        <begin position="7"/>
        <end position="50"/>
    </location>
</feature>
<dbReference type="SMART" id="SM00354">
    <property type="entry name" value="HTH_LACI"/>
    <property type="match status" value="1"/>
</dbReference>
<dbReference type="RefSeq" id="WP_150381207.1">
    <property type="nucleotide sequence ID" value="NZ_RZUI01000005.1"/>
</dbReference>
<dbReference type="SUPFAM" id="SSF47413">
    <property type="entry name" value="lambda repressor-like DNA-binding domains"/>
    <property type="match status" value="1"/>
</dbReference>
<dbReference type="EMBL" id="RZUI01000005">
    <property type="protein sequence ID" value="KAA8830393.1"/>
    <property type="molecule type" value="Genomic_DNA"/>
</dbReference>
<keyword evidence="1" id="KW-0805">Transcription regulation</keyword>
<dbReference type="GO" id="GO:0000976">
    <property type="term" value="F:transcription cis-regulatory region binding"/>
    <property type="evidence" value="ECO:0007669"/>
    <property type="project" value="TreeGrafter"/>
</dbReference>
<gene>
    <name evidence="5" type="ORF">EMO89_05215</name>
</gene>
<evidence type="ECO:0000256" key="3">
    <source>
        <dbReference type="ARBA" id="ARBA00023163"/>
    </source>
</evidence>
<dbReference type="Pfam" id="PF00356">
    <property type="entry name" value="LacI"/>
    <property type="match status" value="1"/>
</dbReference>
<dbReference type="Pfam" id="PF13377">
    <property type="entry name" value="Peripla_BP_3"/>
    <property type="match status" value="1"/>
</dbReference>